<gene>
    <name evidence="8" type="ORF">CXB51_026012</name>
</gene>
<feature type="domain" description="Reverse transcriptase RNase H-like" evidence="7">
    <location>
        <begin position="52"/>
        <end position="149"/>
    </location>
</feature>
<evidence type="ECO:0000256" key="4">
    <source>
        <dbReference type="ARBA" id="ARBA00022759"/>
    </source>
</evidence>
<keyword evidence="4" id="KW-0255">Endonuclease</keyword>
<dbReference type="Pfam" id="PF17917">
    <property type="entry name" value="RT_RNaseH"/>
    <property type="match status" value="1"/>
</dbReference>
<protein>
    <recommendedName>
        <fullName evidence="7">Reverse transcriptase RNase H-like domain-containing protein</fullName>
    </recommendedName>
</protein>
<dbReference type="InterPro" id="IPR041373">
    <property type="entry name" value="RT_RNaseH"/>
</dbReference>
<keyword evidence="3" id="KW-0540">Nuclease</keyword>
<keyword evidence="2" id="KW-0548">Nucleotidyltransferase</keyword>
<dbReference type="Gene3D" id="3.10.20.370">
    <property type="match status" value="1"/>
</dbReference>
<sequence>MICERLLDVATSMTRLLQKDGKFEWSNKCQKSFEQLKALLTEAPVLVQPESGKEFVVFSDVSLNDLGSVSMREGNVIAYASKQLKPREKNYPTRDLELAAIVFAFKIWRHYLFGEKCHVYLDHKSLKYLMTQKYLNLQQRRWLELLKDYESVIDYHPGKANVVADTLSLKSLFALRVMNTQIALCNDGSIMAEMKARPLFLQQIYEAQKVHNEMLAKQAQCDSNPNSEFQVDSDDCLIFRGQICVTRNLELI</sequence>
<dbReference type="SUPFAM" id="SSF56672">
    <property type="entry name" value="DNA/RNA polymerases"/>
    <property type="match status" value="1"/>
</dbReference>
<dbReference type="OrthoDB" id="1738613at2759"/>
<name>A0A8J5Y3R6_9ROSI</name>
<evidence type="ECO:0000256" key="2">
    <source>
        <dbReference type="ARBA" id="ARBA00022695"/>
    </source>
</evidence>
<evidence type="ECO:0000259" key="7">
    <source>
        <dbReference type="Pfam" id="PF17917"/>
    </source>
</evidence>
<reference evidence="8 9" key="1">
    <citation type="journal article" date="2021" name="bioRxiv">
        <title>The Gossypium anomalum genome as a resource for cotton improvement and evolutionary analysis of hybrid incompatibility.</title>
        <authorList>
            <person name="Grover C.E."/>
            <person name="Yuan D."/>
            <person name="Arick M.A."/>
            <person name="Miller E.R."/>
            <person name="Hu G."/>
            <person name="Peterson D.G."/>
            <person name="Wendel J.F."/>
            <person name="Udall J.A."/>
        </authorList>
    </citation>
    <scope>NUCLEOTIDE SEQUENCE [LARGE SCALE GENOMIC DNA]</scope>
    <source>
        <strain evidence="8">JFW-Udall</strain>
        <tissue evidence="8">Leaf</tissue>
    </source>
</reference>
<keyword evidence="6" id="KW-0695">RNA-directed DNA polymerase</keyword>
<proteinExistence type="predicted"/>
<evidence type="ECO:0000256" key="3">
    <source>
        <dbReference type="ARBA" id="ARBA00022722"/>
    </source>
</evidence>
<evidence type="ECO:0000313" key="8">
    <source>
        <dbReference type="EMBL" id="KAG8481188.1"/>
    </source>
</evidence>
<evidence type="ECO:0000256" key="5">
    <source>
        <dbReference type="ARBA" id="ARBA00022801"/>
    </source>
</evidence>
<keyword evidence="9" id="KW-1185">Reference proteome</keyword>
<dbReference type="InterPro" id="IPR043502">
    <property type="entry name" value="DNA/RNA_pol_sf"/>
</dbReference>
<comment type="caution">
    <text evidence="8">The sequence shown here is derived from an EMBL/GenBank/DDBJ whole genome shotgun (WGS) entry which is preliminary data.</text>
</comment>
<dbReference type="Proteomes" id="UP000701853">
    <property type="component" value="Chromosome 10"/>
</dbReference>
<accession>A0A8J5Y3R6</accession>
<dbReference type="InterPro" id="IPR043128">
    <property type="entry name" value="Rev_trsase/Diguanyl_cyclase"/>
</dbReference>
<dbReference type="EMBL" id="JAHUZN010000010">
    <property type="protein sequence ID" value="KAG8481188.1"/>
    <property type="molecule type" value="Genomic_DNA"/>
</dbReference>
<keyword evidence="5" id="KW-0378">Hydrolase</keyword>
<evidence type="ECO:0000313" key="9">
    <source>
        <dbReference type="Proteomes" id="UP000701853"/>
    </source>
</evidence>
<organism evidence="8 9">
    <name type="scientific">Gossypium anomalum</name>
    <dbReference type="NCBI Taxonomy" id="47600"/>
    <lineage>
        <taxon>Eukaryota</taxon>
        <taxon>Viridiplantae</taxon>
        <taxon>Streptophyta</taxon>
        <taxon>Embryophyta</taxon>
        <taxon>Tracheophyta</taxon>
        <taxon>Spermatophyta</taxon>
        <taxon>Magnoliopsida</taxon>
        <taxon>eudicotyledons</taxon>
        <taxon>Gunneridae</taxon>
        <taxon>Pentapetalae</taxon>
        <taxon>rosids</taxon>
        <taxon>malvids</taxon>
        <taxon>Malvales</taxon>
        <taxon>Malvaceae</taxon>
        <taxon>Malvoideae</taxon>
        <taxon>Gossypium</taxon>
    </lineage>
</organism>
<evidence type="ECO:0000256" key="6">
    <source>
        <dbReference type="ARBA" id="ARBA00022918"/>
    </source>
</evidence>
<dbReference type="CDD" id="cd09274">
    <property type="entry name" value="RNase_HI_RT_Ty3"/>
    <property type="match status" value="1"/>
</dbReference>
<dbReference type="PANTHER" id="PTHR34072">
    <property type="entry name" value="ENZYMATIC POLYPROTEIN-RELATED"/>
    <property type="match status" value="1"/>
</dbReference>
<keyword evidence="1" id="KW-0808">Transferase</keyword>
<dbReference type="AlphaFoldDB" id="A0A8J5Y3R6"/>
<dbReference type="Gene3D" id="3.30.70.270">
    <property type="match status" value="1"/>
</dbReference>
<dbReference type="PANTHER" id="PTHR34072:SF59">
    <property type="entry name" value="CCHC-TYPE INTEGRASE"/>
    <property type="match status" value="1"/>
</dbReference>
<evidence type="ECO:0000256" key="1">
    <source>
        <dbReference type="ARBA" id="ARBA00022679"/>
    </source>
</evidence>